<dbReference type="SUPFAM" id="SSF55729">
    <property type="entry name" value="Acyl-CoA N-acyltransferases (Nat)"/>
    <property type="match status" value="1"/>
</dbReference>
<keyword evidence="3" id="KW-1185">Reference proteome</keyword>
<dbReference type="Gene3D" id="3.40.630.30">
    <property type="match status" value="1"/>
</dbReference>
<accession>A0A6I3IW62</accession>
<dbReference type="Pfam" id="PF08445">
    <property type="entry name" value="FR47"/>
    <property type="match status" value="1"/>
</dbReference>
<dbReference type="AlphaFoldDB" id="A0A6I3IW62"/>
<sequence length="286" mass="31330">MQRGTTKGITVARTTAGRDFQQVSAPRVAAAPVIHSVVATTLAHALESPADYPDARWYWAKRDGRVTALAMHTPPRPFHVATVDTHVARAFARRVLTDGLQVERIGGLVTGALAFAETLAFETGGHIRVVRREGMHDLPRPPRHPEGVPGELRPARESDIPLLDAWARAYLDETGTEAPPRFPLQQWVARGDMQVWEAAGGAVSMAHASRPHGGVSRISWVYTPPEERGQGYAATTVAAVSARQRRAGHRCLLYTDLDSPASNRLYQRVGYRRVGDSCVLSLTRVR</sequence>
<dbReference type="PROSITE" id="PS51186">
    <property type="entry name" value="GNAT"/>
    <property type="match status" value="1"/>
</dbReference>
<proteinExistence type="predicted"/>
<evidence type="ECO:0000313" key="3">
    <source>
        <dbReference type="Proteomes" id="UP000431092"/>
    </source>
</evidence>
<dbReference type="Proteomes" id="UP000431092">
    <property type="component" value="Unassembled WGS sequence"/>
</dbReference>
<dbReference type="GO" id="GO:0016747">
    <property type="term" value="F:acyltransferase activity, transferring groups other than amino-acyl groups"/>
    <property type="evidence" value="ECO:0007669"/>
    <property type="project" value="InterPro"/>
</dbReference>
<keyword evidence="2" id="KW-0808">Transferase</keyword>
<evidence type="ECO:0000259" key="1">
    <source>
        <dbReference type="PROSITE" id="PS51186"/>
    </source>
</evidence>
<organism evidence="2 3">
    <name type="scientific">Arsenicicoccus cauae</name>
    <dbReference type="NCBI Taxonomy" id="2663847"/>
    <lineage>
        <taxon>Bacteria</taxon>
        <taxon>Bacillati</taxon>
        <taxon>Actinomycetota</taxon>
        <taxon>Actinomycetes</taxon>
        <taxon>Micrococcales</taxon>
        <taxon>Intrasporangiaceae</taxon>
        <taxon>Arsenicicoccus</taxon>
    </lineage>
</organism>
<feature type="domain" description="N-acetyltransferase" evidence="1">
    <location>
        <begin position="150"/>
        <end position="286"/>
    </location>
</feature>
<reference evidence="2 3" key="1">
    <citation type="submission" date="2019-11" db="EMBL/GenBank/DDBJ databases">
        <title>Whole genome sequencing identifies a novel species of the genus Arsenicicoccus isolated from human blood.</title>
        <authorList>
            <person name="Jeong J.H."/>
            <person name="Kweon O.J."/>
            <person name="Kim H.R."/>
            <person name="Kim T.-H."/>
            <person name="Ha S.-M."/>
            <person name="Lee M.-K."/>
        </authorList>
    </citation>
    <scope>NUCLEOTIDE SEQUENCE [LARGE SCALE GENOMIC DNA]</scope>
    <source>
        <strain evidence="2 3">MKL-02</strain>
    </source>
</reference>
<dbReference type="InterPro" id="IPR013653">
    <property type="entry name" value="GCN5-like_dom"/>
</dbReference>
<gene>
    <name evidence="2" type="ORF">GGG17_12195</name>
</gene>
<protein>
    <submittedName>
        <fullName evidence="2">GNAT family N-acetyltransferase</fullName>
    </submittedName>
</protein>
<name>A0A6I3IW62_9MICO</name>
<dbReference type="InterPro" id="IPR000182">
    <property type="entry name" value="GNAT_dom"/>
</dbReference>
<comment type="caution">
    <text evidence="2">The sequence shown here is derived from an EMBL/GenBank/DDBJ whole genome shotgun (WGS) entry which is preliminary data.</text>
</comment>
<dbReference type="InterPro" id="IPR016181">
    <property type="entry name" value="Acyl_CoA_acyltransferase"/>
</dbReference>
<evidence type="ECO:0000313" key="2">
    <source>
        <dbReference type="EMBL" id="MTB72709.1"/>
    </source>
</evidence>
<dbReference type="EMBL" id="WLVL01000040">
    <property type="protein sequence ID" value="MTB72709.1"/>
    <property type="molecule type" value="Genomic_DNA"/>
</dbReference>
<dbReference type="RefSeq" id="WP_154593995.1">
    <property type="nucleotide sequence ID" value="NZ_WLVL01000040.1"/>
</dbReference>